<dbReference type="AlphaFoldDB" id="A0A652ZT73"/>
<feature type="transmembrane region" description="Helical" evidence="1">
    <location>
        <begin position="43"/>
        <end position="68"/>
    </location>
</feature>
<feature type="domain" description="CAAX prenyl protease 2/Lysostaphin resistance protein A-like" evidence="2">
    <location>
        <begin position="151"/>
        <end position="235"/>
    </location>
</feature>
<dbReference type="Pfam" id="PF02517">
    <property type="entry name" value="Rce1-like"/>
    <property type="match status" value="1"/>
</dbReference>
<evidence type="ECO:0000256" key="1">
    <source>
        <dbReference type="SAM" id="Phobius"/>
    </source>
</evidence>
<accession>A0A652ZT73</accession>
<feature type="transmembrane region" description="Helical" evidence="1">
    <location>
        <begin position="12"/>
        <end position="31"/>
    </location>
</feature>
<dbReference type="GO" id="GO:0004175">
    <property type="term" value="F:endopeptidase activity"/>
    <property type="evidence" value="ECO:0007669"/>
    <property type="project" value="UniProtKB-ARBA"/>
</dbReference>
<evidence type="ECO:0000313" key="3">
    <source>
        <dbReference type="EMBL" id="VBB38956.1"/>
    </source>
</evidence>
<feature type="transmembrane region" description="Helical" evidence="1">
    <location>
        <begin position="223"/>
        <end position="243"/>
    </location>
</feature>
<dbReference type="EMBL" id="UPXP01000008">
    <property type="protein sequence ID" value="VBB38956.1"/>
    <property type="molecule type" value="Genomic_DNA"/>
</dbReference>
<sequence length="251" mass="28490">MKPIVMIDSDLFGTSILTLALILLSASVTLFNPYKQKRKWVRYCASILNTISLILLLSNALVFIPSAIFSAKDLGCLEAVGAILVPICFFFAYRQVRSLTAGIVSFRHQIRSVFQFNIKVIARAVLFFIPVAVAAVIEIRLAGSRYSPPSFTMIWKTVLVAPFIEEFCFRFMLPGLACNEDCMPGDYLLFSMFFLLLHGPSLNLFPFFFSLYLYFVIRKTGNLAVTILFHSFWNFCILAFPYVPFQQSSMQ</sequence>
<keyword evidence="1" id="KW-1133">Transmembrane helix</keyword>
<protein>
    <recommendedName>
        <fullName evidence="2">CAAX prenyl protease 2/Lysostaphin resistance protein A-like domain-containing protein</fullName>
    </recommendedName>
</protein>
<keyword evidence="1" id="KW-0812">Transmembrane</keyword>
<feature type="transmembrane region" description="Helical" evidence="1">
    <location>
        <begin position="74"/>
        <end position="93"/>
    </location>
</feature>
<evidence type="ECO:0000259" key="2">
    <source>
        <dbReference type="Pfam" id="PF02517"/>
    </source>
</evidence>
<organism evidence="3">
    <name type="scientific">uncultured Spirochaetota bacterium</name>
    <dbReference type="NCBI Taxonomy" id="460511"/>
    <lineage>
        <taxon>Bacteria</taxon>
        <taxon>Pseudomonadati</taxon>
        <taxon>Spirochaetota</taxon>
        <taxon>environmental samples</taxon>
    </lineage>
</organism>
<dbReference type="GO" id="GO:0080120">
    <property type="term" value="P:CAAX-box protein maturation"/>
    <property type="evidence" value="ECO:0007669"/>
    <property type="project" value="UniProtKB-ARBA"/>
</dbReference>
<keyword evidence="1" id="KW-0472">Membrane</keyword>
<reference evidence="3" key="1">
    <citation type="submission" date="2018-07" db="EMBL/GenBank/DDBJ databases">
        <authorList>
            <consortium name="Genoscope - CEA"/>
            <person name="William W."/>
        </authorList>
    </citation>
    <scope>NUCLEOTIDE SEQUENCE</scope>
    <source>
        <strain evidence="3">IK1</strain>
    </source>
</reference>
<feature type="transmembrane region" description="Helical" evidence="1">
    <location>
        <begin position="120"/>
        <end position="141"/>
    </location>
</feature>
<feature type="transmembrane region" description="Helical" evidence="1">
    <location>
        <begin position="193"/>
        <end position="217"/>
    </location>
</feature>
<gene>
    <name evidence="3" type="ORF">TRIP_E160180</name>
</gene>
<proteinExistence type="predicted"/>
<dbReference type="InterPro" id="IPR003675">
    <property type="entry name" value="Rce1/LyrA-like_dom"/>
</dbReference>
<name>A0A652ZT73_9SPIR</name>